<comment type="caution">
    <text evidence="2">The sequence shown here is derived from an EMBL/GenBank/DDBJ whole genome shotgun (WGS) entry which is preliminary data.</text>
</comment>
<gene>
    <name evidence="2" type="ORF">LCGC14_1649210</name>
</gene>
<keyword evidence="1" id="KW-0812">Transmembrane</keyword>
<evidence type="ECO:0000313" key="2">
    <source>
        <dbReference type="EMBL" id="KKM20072.1"/>
    </source>
</evidence>
<reference evidence="2" key="1">
    <citation type="journal article" date="2015" name="Nature">
        <title>Complex archaea that bridge the gap between prokaryotes and eukaryotes.</title>
        <authorList>
            <person name="Spang A."/>
            <person name="Saw J.H."/>
            <person name="Jorgensen S.L."/>
            <person name="Zaremba-Niedzwiedzka K."/>
            <person name="Martijn J."/>
            <person name="Lind A.E."/>
            <person name="van Eijk R."/>
            <person name="Schleper C."/>
            <person name="Guy L."/>
            <person name="Ettema T.J."/>
        </authorList>
    </citation>
    <scope>NUCLEOTIDE SEQUENCE</scope>
</reference>
<dbReference type="AlphaFoldDB" id="A0A0F9HY79"/>
<name>A0A0F9HY79_9ZZZZ</name>
<sequence>MSEKESFTMWLDPHRWSGFGEACFAMVFILMLGSVLAVLLFPWVLIVTIPGGVLMMFHGYWRDNVKDET</sequence>
<organism evidence="2">
    <name type="scientific">marine sediment metagenome</name>
    <dbReference type="NCBI Taxonomy" id="412755"/>
    <lineage>
        <taxon>unclassified sequences</taxon>
        <taxon>metagenomes</taxon>
        <taxon>ecological metagenomes</taxon>
    </lineage>
</organism>
<feature type="transmembrane region" description="Helical" evidence="1">
    <location>
        <begin position="24"/>
        <end position="57"/>
    </location>
</feature>
<dbReference type="EMBL" id="LAZR01013846">
    <property type="protein sequence ID" value="KKM20072.1"/>
    <property type="molecule type" value="Genomic_DNA"/>
</dbReference>
<evidence type="ECO:0000256" key="1">
    <source>
        <dbReference type="SAM" id="Phobius"/>
    </source>
</evidence>
<keyword evidence="1" id="KW-0472">Membrane</keyword>
<protein>
    <submittedName>
        <fullName evidence="2">Uncharacterized protein</fullName>
    </submittedName>
</protein>
<keyword evidence="1" id="KW-1133">Transmembrane helix</keyword>
<accession>A0A0F9HY79</accession>
<proteinExistence type="predicted"/>